<dbReference type="GO" id="GO:0043565">
    <property type="term" value="F:sequence-specific DNA binding"/>
    <property type="evidence" value="ECO:0007669"/>
    <property type="project" value="InterPro"/>
</dbReference>
<comment type="caution">
    <text evidence="5">The sequence shown here is derived from an EMBL/GenBank/DDBJ whole genome shotgun (WGS) entry which is preliminary data.</text>
</comment>
<dbReference type="Proteomes" id="UP000035553">
    <property type="component" value="Unassembled WGS sequence"/>
</dbReference>
<reference evidence="5 6" key="1">
    <citation type="journal article" date="2011" name="J. Bacteriol.">
        <title>Draft genome sequence of Sporolactobacillus inulinus strain CASD, an efficient D-lactic acid-producing bacterium with high-concentration lactate tolerance capability.</title>
        <authorList>
            <person name="Yu B."/>
            <person name="Su F."/>
            <person name="Wang L."/>
            <person name="Xu K."/>
            <person name="Zhao B."/>
            <person name="Xu P."/>
        </authorList>
    </citation>
    <scope>NUCLEOTIDE SEQUENCE [LARGE SCALE GENOMIC DNA]</scope>
    <source>
        <strain evidence="5 6">CASD</strain>
    </source>
</reference>
<organism evidence="5 6">
    <name type="scientific">Sporolactobacillus inulinus CASD</name>
    <dbReference type="NCBI Taxonomy" id="1069536"/>
    <lineage>
        <taxon>Bacteria</taxon>
        <taxon>Bacillati</taxon>
        <taxon>Bacillota</taxon>
        <taxon>Bacilli</taxon>
        <taxon>Bacillales</taxon>
        <taxon>Sporolactobacillaceae</taxon>
        <taxon>Sporolactobacillus</taxon>
    </lineage>
</organism>
<dbReference type="InterPro" id="IPR050959">
    <property type="entry name" value="MarA-like"/>
</dbReference>
<dbReference type="InterPro" id="IPR010499">
    <property type="entry name" value="AraC_E-bd"/>
</dbReference>
<dbReference type="InterPro" id="IPR018062">
    <property type="entry name" value="HTH_AraC-typ_CS"/>
</dbReference>
<dbReference type="InterPro" id="IPR029441">
    <property type="entry name" value="Cass2"/>
</dbReference>
<dbReference type="SMART" id="SM00342">
    <property type="entry name" value="HTH_ARAC"/>
    <property type="match status" value="1"/>
</dbReference>
<dbReference type="PROSITE" id="PS00041">
    <property type="entry name" value="HTH_ARAC_FAMILY_1"/>
    <property type="match status" value="1"/>
</dbReference>
<protein>
    <submittedName>
        <fullName evidence="5">AraC family transcriptional regulator</fullName>
    </submittedName>
</protein>
<dbReference type="SMART" id="SM00871">
    <property type="entry name" value="AraC_E_bind"/>
    <property type="match status" value="1"/>
</dbReference>
<proteinExistence type="predicted"/>
<evidence type="ECO:0000313" key="5">
    <source>
        <dbReference type="EMBL" id="KLI02936.1"/>
    </source>
</evidence>
<dbReference type="OrthoDB" id="5337216at2"/>
<dbReference type="GO" id="GO:0003700">
    <property type="term" value="F:DNA-binding transcription factor activity"/>
    <property type="evidence" value="ECO:0007669"/>
    <property type="project" value="InterPro"/>
</dbReference>
<dbReference type="PANTHER" id="PTHR47504:SF5">
    <property type="entry name" value="RIGHT ORIGIN-BINDING PROTEIN"/>
    <property type="match status" value="1"/>
</dbReference>
<dbReference type="Pfam" id="PF14526">
    <property type="entry name" value="Cass2"/>
    <property type="match status" value="1"/>
</dbReference>
<keyword evidence="3" id="KW-0804">Transcription</keyword>
<dbReference type="InterPro" id="IPR018060">
    <property type="entry name" value="HTH_AraC"/>
</dbReference>
<dbReference type="AlphaFoldDB" id="A0A0U1QQM9"/>
<dbReference type="PROSITE" id="PS01124">
    <property type="entry name" value="HTH_ARAC_FAMILY_2"/>
    <property type="match status" value="1"/>
</dbReference>
<dbReference type="SUPFAM" id="SSF46689">
    <property type="entry name" value="Homeodomain-like"/>
    <property type="match status" value="2"/>
</dbReference>
<dbReference type="Gene3D" id="3.20.80.10">
    <property type="entry name" value="Regulatory factor, effector binding domain"/>
    <property type="match status" value="1"/>
</dbReference>
<name>A0A0U1QQM9_9BACL</name>
<dbReference type="EMBL" id="AFVQ02000066">
    <property type="protein sequence ID" value="KLI02936.1"/>
    <property type="molecule type" value="Genomic_DNA"/>
</dbReference>
<evidence type="ECO:0000313" key="6">
    <source>
        <dbReference type="Proteomes" id="UP000035553"/>
    </source>
</evidence>
<feature type="domain" description="HTH araC/xylS-type" evidence="4">
    <location>
        <begin position="8"/>
        <end position="105"/>
    </location>
</feature>
<keyword evidence="2" id="KW-0238">DNA-binding</keyword>
<evidence type="ECO:0000256" key="3">
    <source>
        <dbReference type="ARBA" id="ARBA00023163"/>
    </source>
</evidence>
<evidence type="ECO:0000259" key="4">
    <source>
        <dbReference type="PROSITE" id="PS01124"/>
    </source>
</evidence>
<keyword evidence="6" id="KW-1185">Reference proteome</keyword>
<evidence type="ECO:0000256" key="1">
    <source>
        <dbReference type="ARBA" id="ARBA00023015"/>
    </source>
</evidence>
<dbReference type="STRING" id="1069536.SINU_05280"/>
<dbReference type="InterPro" id="IPR009057">
    <property type="entry name" value="Homeodomain-like_sf"/>
</dbReference>
<sequence>MDTIAILQQTLDYVDEHITDDITPERLAAQAGFSTWHFCRVFQWGVGYTVMAYVRKRRLAFAACELASGKRILDISLKYRFDTHSGFSKAFRRYFGCSPATYRLHARGGRPNPPSLPRTNNYLTGGIILEPKFVTLAAVKLAGYAIKTTSSDGENSKTIPAFWQAYMTDGRMDKLHAEHFVKAHDEYGVCFPEDPQAGAFDYVIGVERKEGEAVADGYHTCEIPPASYAVFSTPPSNAERFVSAIQGTWNYIFSEWFPTSGYEYAPDCVDFERYDDRCMSDVGKVCDIYIPIVKKHD</sequence>
<accession>A0A0U1QQM9</accession>
<dbReference type="Gene3D" id="1.10.10.60">
    <property type="entry name" value="Homeodomain-like"/>
    <property type="match status" value="2"/>
</dbReference>
<dbReference type="PANTHER" id="PTHR47504">
    <property type="entry name" value="RIGHT ORIGIN-BINDING PROTEIN"/>
    <property type="match status" value="1"/>
</dbReference>
<keyword evidence="1" id="KW-0805">Transcription regulation</keyword>
<dbReference type="RefSeq" id="WP_010024354.1">
    <property type="nucleotide sequence ID" value="NZ_AFVQ02000066.1"/>
</dbReference>
<gene>
    <name evidence="5" type="ORF">SINU_05280</name>
</gene>
<dbReference type="Pfam" id="PF12833">
    <property type="entry name" value="HTH_18"/>
    <property type="match status" value="1"/>
</dbReference>
<dbReference type="InterPro" id="IPR011256">
    <property type="entry name" value="Reg_factor_effector_dom_sf"/>
</dbReference>
<evidence type="ECO:0000256" key="2">
    <source>
        <dbReference type="ARBA" id="ARBA00023125"/>
    </source>
</evidence>
<dbReference type="SUPFAM" id="SSF55136">
    <property type="entry name" value="Probable bacterial effector-binding domain"/>
    <property type="match status" value="1"/>
</dbReference>